<comment type="caution">
    <text evidence="2">The sequence shown here is derived from an EMBL/GenBank/DDBJ whole genome shotgun (WGS) entry which is preliminary data.</text>
</comment>
<evidence type="ECO:0000256" key="1">
    <source>
        <dbReference type="SAM" id="Phobius"/>
    </source>
</evidence>
<dbReference type="EMBL" id="VSSQ01053240">
    <property type="protein sequence ID" value="MPN07285.1"/>
    <property type="molecule type" value="Genomic_DNA"/>
</dbReference>
<protein>
    <submittedName>
        <fullName evidence="2">Uncharacterized protein</fullName>
    </submittedName>
</protein>
<evidence type="ECO:0000313" key="2">
    <source>
        <dbReference type="EMBL" id="MPN07285.1"/>
    </source>
</evidence>
<gene>
    <name evidence="2" type="ORF">SDC9_154551</name>
</gene>
<reference evidence="2" key="1">
    <citation type="submission" date="2019-08" db="EMBL/GenBank/DDBJ databases">
        <authorList>
            <person name="Kucharzyk K."/>
            <person name="Murdoch R.W."/>
            <person name="Higgins S."/>
            <person name="Loffler F."/>
        </authorList>
    </citation>
    <scope>NUCLEOTIDE SEQUENCE</scope>
</reference>
<organism evidence="2">
    <name type="scientific">bioreactor metagenome</name>
    <dbReference type="NCBI Taxonomy" id="1076179"/>
    <lineage>
        <taxon>unclassified sequences</taxon>
        <taxon>metagenomes</taxon>
        <taxon>ecological metagenomes</taxon>
    </lineage>
</organism>
<keyword evidence="1" id="KW-0472">Membrane</keyword>
<keyword evidence="1" id="KW-0812">Transmembrane</keyword>
<keyword evidence="1" id="KW-1133">Transmembrane helix</keyword>
<feature type="transmembrane region" description="Helical" evidence="1">
    <location>
        <begin position="12"/>
        <end position="37"/>
    </location>
</feature>
<dbReference type="AlphaFoldDB" id="A0A645EZ05"/>
<sequence>MYRGQLTTVVRSIVTAVLVMTMIIIAETLNYFMLISLMGADKAEQVLNHSNEIIKSLYTVPSTLFLAVFILLSYWAMKKFENRKVAHGKVQ</sequence>
<proteinExistence type="predicted"/>
<name>A0A645EZ05_9ZZZZ</name>
<feature type="transmembrane region" description="Helical" evidence="1">
    <location>
        <begin position="57"/>
        <end position="77"/>
    </location>
</feature>
<accession>A0A645EZ05</accession>